<organism evidence="1">
    <name type="scientific">bioreactor metagenome</name>
    <dbReference type="NCBI Taxonomy" id="1076179"/>
    <lineage>
        <taxon>unclassified sequences</taxon>
        <taxon>metagenomes</taxon>
        <taxon>ecological metagenomes</taxon>
    </lineage>
</organism>
<dbReference type="AlphaFoldDB" id="A0A645A1S3"/>
<comment type="caution">
    <text evidence="1">The sequence shown here is derived from an EMBL/GenBank/DDBJ whole genome shotgun (WGS) entry which is preliminary data.</text>
</comment>
<dbReference type="InterPro" id="IPR037126">
    <property type="entry name" value="PdaC/RsiV-like_sf"/>
</dbReference>
<dbReference type="Gene3D" id="3.90.640.20">
    <property type="entry name" value="Heat-shock cognate protein, ATPase"/>
    <property type="match status" value="1"/>
</dbReference>
<protein>
    <submittedName>
        <fullName evidence="1">Uncharacterized protein</fullName>
    </submittedName>
</protein>
<gene>
    <name evidence="1" type="ORF">SDC9_93858</name>
</gene>
<sequence>MCDQLKLEPFVARREWTADGIPVLTAELSLPRPVGESGQAIRRLDRYYQLYARSYLRYCERWLFPQSAEAYRLALETSAPLPQDSARLSYHVTCNGGGILSLYTESAETCGGHTERRRRGDSWDLLTGYPVPLSACFPRKSPWRKTLLRRSETEIERQERAGAARYYEGWRRLLRRNFNPDHFYLSEAELFWFWQMFTIAPSAEGIPAFSMSYGEDDCFFPGTRDKIET</sequence>
<accession>A0A645A1S3</accession>
<reference evidence="1" key="1">
    <citation type="submission" date="2019-08" db="EMBL/GenBank/DDBJ databases">
        <authorList>
            <person name="Kucharzyk K."/>
            <person name="Murdoch R.W."/>
            <person name="Higgins S."/>
            <person name="Loffler F."/>
        </authorList>
    </citation>
    <scope>NUCLEOTIDE SEQUENCE</scope>
</reference>
<dbReference type="EMBL" id="VSSQ01011561">
    <property type="protein sequence ID" value="MPM47150.1"/>
    <property type="molecule type" value="Genomic_DNA"/>
</dbReference>
<proteinExistence type="predicted"/>
<evidence type="ECO:0000313" key="1">
    <source>
        <dbReference type="EMBL" id="MPM47150.1"/>
    </source>
</evidence>
<name>A0A645A1S3_9ZZZZ</name>